<reference evidence="2 3" key="1">
    <citation type="submission" date="2017-09" db="EMBL/GenBank/DDBJ databases">
        <title>Depth-based differentiation of microbial function through sediment-hosted aquifers and enrichment of novel symbionts in the deep terrestrial subsurface.</title>
        <authorList>
            <person name="Probst A.J."/>
            <person name="Ladd B."/>
            <person name="Jarett J.K."/>
            <person name="Geller-Mcgrath D.E."/>
            <person name="Sieber C.M."/>
            <person name="Emerson J.B."/>
            <person name="Anantharaman K."/>
            <person name="Thomas B.C."/>
            <person name="Malmstrom R."/>
            <person name="Stieglmeier M."/>
            <person name="Klingl A."/>
            <person name="Woyke T."/>
            <person name="Ryan C.M."/>
            <person name="Banfield J.F."/>
        </authorList>
    </citation>
    <scope>NUCLEOTIDE SEQUENCE [LARGE SCALE GENOMIC DNA]</scope>
    <source>
        <strain evidence="2">CG17_big_fil_post_rev_8_21_14_2_50_48_46</strain>
    </source>
</reference>
<organism evidence="2 3">
    <name type="scientific">bacterium (Candidatus Blackallbacteria) CG17_big_fil_post_rev_8_21_14_2_50_48_46</name>
    <dbReference type="NCBI Taxonomy" id="2014261"/>
    <lineage>
        <taxon>Bacteria</taxon>
        <taxon>Candidatus Blackallbacteria</taxon>
    </lineage>
</organism>
<gene>
    <name evidence="2" type="ORF">COW36_07180</name>
</gene>
<sequence length="502" mass="52772">MGNIRTGSSIAQVNQWSDETLYSRGHKGTFDNKEAAIRQAEHVAASDTEDAAVVEENGRYSVYAITEIGTQDPSANAVGNYEVHDFAANIVAFSATQRNQDGQRIRGEVTKQVSGSSTNITFSTDAVTAENMPEQANLGLFARQVTAAAPGSGASLQLSLGVKAGAPGGTGVSMALRGTAELSVTKGTGVGAPYVAKLDLGLEAEAAVSLFGNSASVEMARSLSNGVAFYNEAQVQEFARRSVVLTGKIASGDIDGARAALSNLSAYADQHRYTATNARETVSGETATGTKVEFNQTRDTTTLDSYQDTDKDGNWDANESRMRERVREEGYSGSFQTRIGGQTVTVSVATLEATLEERRLTSPSGRVTTESGESSRASKIRVGISPSALRGASDNQLVGIIEQALGVSPGLGSSGLSGAQIRQFIPALRDAASKETRAGTFVFELAHLRESDGTGGNRGTTMLRFGVSANYSGEIEMPVATGLQITAGVETSATYLREIARW</sequence>
<protein>
    <submittedName>
        <fullName evidence="2">Uncharacterized protein</fullName>
    </submittedName>
</protein>
<comment type="caution">
    <text evidence="2">The sequence shown here is derived from an EMBL/GenBank/DDBJ whole genome shotgun (WGS) entry which is preliminary data.</text>
</comment>
<dbReference type="Proteomes" id="UP000231019">
    <property type="component" value="Unassembled WGS sequence"/>
</dbReference>
<accession>A0A2M7G7W1</accession>
<feature type="compositionally biased region" description="Basic and acidic residues" evidence="1">
    <location>
        <begin position="308"/>
        <end position="320"/>
    </location>
</feature>
<evidence type="ECO:0000313" key="2">
    <source>
        <dbReference type="EMBL" id="PIW17844.1"/>
    </source>
</evidence>
<name>A0A2M7G7W1_9BACT</name>
<dbReference type="AlphaFoldDB" id="A0A2M7G7W1"/>
<feature type="region of interest" description="Disordered" evidence="1">
    <location>
        <begin position="278"/>
        <end position="320"/>
    </location>
</feature>
<proteinExistence type="predicted"/>
<dbReference type="EMBL" id="PFFQ01000019">
    <property type="protein sequence ID" value="PIW17844.1"/>
    <property type="molecule type" value="Genomic_DNA"/>
</dbReference>
<evidence type="ECO:0000256" key="1">
    <source>
        <dbReference type="SAM" id="MobiDB-lite"/>
    </source>
</evidence>
<feature type="compositionally biased region" description="Polar residues" evidence="1">
    <location>
        <begin position="278"/>
        <end position="306"/>
    </location>
</feature>
<evidence type="ECO:0000313" key="3">
    <source>
        <dbReference type="Proteomes" id="UP000231019"/>
    </source>
</evidence>